<evidence type="ECO:0000313" key="1">
    <source>
        <dbReference type="EMBL" id="KAF3217673.1"/>
    </source>
</evidence>
<gene>
    <name evidence="2" type="ORF">TWF191_007607</name>
    <name evidence="1" type="ORF">TWF679_001875</name>
</gene>
<dbReference type="Proteomes" id="UP000614610">
    <property type="component" value="Unassembled WGS sequence"/>
</dbReference>
<dbReference type="EMBL" id="WIPF01000048">
    <property type="protein sequence ID" value="KAF3220036.1"/>
    <property type="molecule type" value="Genomic_DNA"/>
</dbReference>
<accession>A0A6G1MK55</accession>
<dbReference type="EMBL" id="WIWT01000013">
    <property type="protein sequence ID" value="KAF3217673.1"/>
    <property type="molecule type" value="Genomic_DNA"/>
</dbReference>
<reference evidence="1 3" key="1">
    <citation type="submission" date="2019-06" db="EMBL/GenBank/DDBJ databases">
        <authorList>
            <person name="Palmer J.M."/>
        </authorList>
    </citation>
    <scope>NUCLEOTIDE SEQUENCE</scope>
    <source>
        <strain evidence="2 3">TWF191</strain>
        <strain evidence="1">TWF679</strain>
    </source>
</reference>
<dbReference type="Proteomes" id="UP000483672">
    <property type="component" value="Unassembled WGS sequence"/>
</dbReference>
<dbReference type="OrthoDB" id="5286096at2759"/>
<evidence type="ECO:0000313" key="2">
    <source>
        <dbReference type="EMBL" id="KAF3220036.1"/>
    </source>
</evidence>
<organism evidence="1 4">
    <name type="scientific">Orbilia oligospora</name>
    <name type="common">Nematode-trapping fungus</name>
    <name type="synonym">Arthrobotrys oligospora</name>
    <dbReference type="NCBI Taxonomy" id="2813651"/>
    <lineage>
        <taxon>Eukaryota</taxon>
        <taxon>Fungi</taxon>
        <taxon>Dikarya</taxon>
        <taxon>Ascomycota</taxon>
        <taxon>Pezizomycotina</taxon>
        <taxon>Orbiliomycetes</taxon>
        <taxon>Orbiliales</taxon>
        <taxon>Orbiliaceae</taxon>
        <taxon>Orbilia</taxon>
    </lineage>
</organism>
<proteinExistence type="predicted"/>
<evidence type="ECO:0000313" key="4">
    <source>
        <dbReference type="Proteomes" id="UP000614610"/>
    </source>
</evidence>
<comment type="caution">
    <text evidence="1">The sequence shown here is derived from an EMBL/GenBank/DDBJ whole genome shotgun (WGS) entry which is preliminary data.</text>
</comment>
<protein>
    <submittedName>
        <fullName evidence="1">Uncharacterized protein</fullName>
    </submittedName>
</protein>
<evidence type="ECO:0000313" key="3">
    <source>
        <dbReference type="Proteomes" id="UP000483672"/>
    </source>
</evidence>
<name>A0A6G1MK55_ORBOL</name>
<sequence length="390" mass="45963">MTLLRFSSSELLENMFKSGQSSGRSSRSKRERPKLPIKPVDLSMRERPDLLVTYNIRIRGSNAEVAPLARYCQIDFFNFWLMFFIDIKENDTNPPRGPWRCLPEHEWIYHAPYIPAPETVNMYTMLRYPLMEYYALHVVHFMKYISTRHDSEIIIRRDRLELVKERIRHLDRVFRSVVNFIPADLMEAKMSKPWYKFGKSDYFKSQKVWVGKELMAYRRSLQVTRECIESMLDTMFPYGPDKNEDEAPLSSWKFASNFEAQIIGVPDWTFGDAFIDSLGRFAVKEYPRRDEALIKIYKQLAPPRRGEEALKRFISGDTAGHHTKPINLGDHNRRRDARDNCDAWVMDWSEHGIWAARKRFSDLAYINTFGSRAEFFTKVTPAKNYPHGIS</sequence>
<dbReference type="AlphaFoldDB" id="A0A6G1MK55"/>